<dbReference type="Pfam" id="PF13517">
    <property type="entry name" value="FG-GAP_3"/>
    <property type="match status" value="2"/>
</dbReference>
<comment type="caution">
    <text evidence="3">The sequence shown here is derived from an EMBL/GenBank/DDBJ whole genome shotgun (WGS) entry which is preliminary data.</text>
</comment>
<dbReference type="InterPro" id="IPR013517">
    <property type="entry name" value="FG-GAP"/>
</dbReference>
<dbReference type="PANTHER" id="PTHR46580:SF4">
    <property type="entry name" value="ATP_GTP-BINDING PROTEIN"/>
    <property type="match status" value="1"/>
</dbReference>
<proteinExistence type="predicted"/>
<dbReference type="SUPFAM" id="SSF69318">
    <property type="entry name" value="Integrin alpha N-terminal domain"/>
    <property type="match status" value="1"/>
</dbReference>
<sequence length="741" mass="82368">MDRMTNQRLGQWATRLYIILFIVGLFILTIYTFVQPQKQTKIFEKPSLNVYHHLNEKYGDQLKCSCSLIASTYNQFVNIEPLFHEVCSSSFASDEWRVNLTAGLIPDLSTYAQIDYRRFLSAHLQFLTGLCQLSNQSVTNTIEQFISSLLVSDQLLSEIHFNEHIHLLIEQSKSNAPTIFISLLSLIRNLNHGNAIVSTYGTNFMYTFPWYNEVGPYAVSQAMIYDNECSCALYSNCTTQATFIKINSSGSIPIKGLKMGCTPSESFRMSTLECFYDQSCINLIHEYTNYTGHVTSLSLRTNQSSINITIAELITNQFIEQWSVSMNYSSYFEKCLPSLCSFTYIQQINPLYIVTLILSCQGVSTCQLEFQPIEIYPSDLDDFLKSPVIGDFNNDNRLDLAFFSALTVSINVLPGNDNGTFDAEIISEMTDYAWVDSIILDDFNHDKQLDLAFVDTDANQINVLQGNGDATFEILTTFSTGNGSSPRDIIVADFNNDSYSDIAVVNYWKNNVGIFFGYGDGNFSAQITFSTGRDSCPVSITVADCNKDNYLDIIVVNQISKNIGVFLGDGNGNFEAQRTSFVGGGSNIYPVYIAVGDFNGDSLSDIVLSYESQQVIAVMFGYPNGAFGGRMKFTMESNVDSFPLIVSDFNGDGHLDIAVGQGDLYGLNVLVGNGNGNFEVQTILSTQYYTFIPSLSVGDLNSDGYQDLVAIGDYSSSLYILLNTCPCCIANIPETSTLVHQ</sequence>
<keyword evidence="2" id="KW-0472">Membrane</keyword>
<evidence type="ECO:0000256" key="1">
    <source>
        <dbReference type="ARBA" id="ARBA00022729"/>
    </source>
</evidence>
<protein>
    <submittedName>
        <fullName evidence="3">Uncharacterized protein</fullName>
    </submittedName>
</protein>
<evidence type="ECO:0000256" key="2">
    <source>
        <dbReference type="SAM" id="Phobius"/>
    </source>
</evidence>
<keyword evidence="2" id="KW-0812">Transmembrane</keyword>
<dbReference type="PANTHER" id="PTHR46580">
    <property type="entry name" value="SENSOR KINASE-RELATED"/>
    <property type="match status" value="1"/>
</dbReference>
<dbReference type="Gene3D" id="2.130.10.130">
    <property type="entry name" value="Integrin alpha, N-terminal"/>
    <property type="match status" value="1"/>
</dbReference>
<evidence type="ECO:0000313" key="4">
    <source>
        <dbReference type="Proteomes" id="UP000663845"/>
    </source>
</evidence>
<name>A0A814GR00_9BILA</name>
<keyword evidence="2" id="KW-1133">Transmembrane helix</keyword>
<reference evidence="3" key="1">
    <citation type="submission" date="2021-02" db="EMBL/GenBank/DDBJ databases">
        <authorList>
            <person name="Nowell W R."/>
        </authorList>
    </citation>
    <scope>NUCLEOTIDE SEQUENCE</scope>
</reference>
<dbReference type="InterPro" id="IPR028994">
    <property type="entry name" value="Integrin_alpha_N"/>
</dbReference>
<dbReference type="Proteomes" id="UP000663845">
    <property type="component" value="Unassembled WGS sequence"/>
</dbReference>
<gene>
    <name evidence="3" type="ORF">JYZ213_LOCUS15922</name>
</gene>
<dbReference type="EMBL" id="CAJNOG010000140">
    <property type="protein sequence ID" value="CAF0999660.1"/>
    <property type="molecule type" value="Genomic_DNA"/>
</dbReference>
<evidence type="ECO:0000313" key="3">
    <source>
        <dbReference type="EMBL" id="CAF0999660.1"/>
    </source>
</evidence>
<organism evidence="3 4">
    <name type="scientific">Adineta steineri</name>
    <dbReference type="NCBI Taxonomy" id="433720"/>
    <lineage>
        <taxon>Eukaryota</taxon>
        <taxon>Metazoa</taxon>
        <taxon>Spiralia</taxon>
        <taxon>Gnathifera</taxon>
        <taxon>Rotifera</taxon>
        <taxon>Eurotatoria</taxon>
        <taxon>Bdelloidea</taxon>
        <taxon>Adinetida</taxon>
        <taxon>Adinetidae</taxon>
        <taxon>Adineta</taxon>
    </lineage>
</organism>
<keyword evidence="1" id="KW-0732">Signal</keyword>
<feature type="transmembrane region" description="Helical" evidence="2">
    <location>
        <begin position="12"/>
        <end position="34"/>
    </location>
</feature>
<dbReference type="AlphaFoldDB" id="A0A814GR00"/>
<accession>A0A814GR00</accession>
<dbReference type="Gene3D" id="2.30.30.100">
    <property type="match status" value="2"/>
</dbReference>